<dbReference type="KEGG" id="vg:26518675"/>
<sequence length="79" mass="8945">MSYLELKSLRAKRGNASIKAELLKEYRILESMNWHYTIIACDNGDSTYGGLYPNGAAAARDEHIDKVKALEEKIRNLCI</sequence>
<dbReference type="EMBL" id="KT239446">
    <property type="protein sequence ID" value="AKY02131.1"/>
    <property type="molecule type" value="Genomic_DNA"/>
</dbReference>
<name>A0A0K1Y5S1_9CAUD</name>
<proteinExistence type="predicted"/>
<organism evidence="1 2">
    <name type="scientific">Klebsiella phage JD18</name>
    <dbReference type="NCBI Taxonomy" id="1698360"/>
    <lineage>
        <taxon>Viruses</taxon>
        <taxon>Duplodnaviria</taxon>
        <taxon>Heunggongvirae</taxon>
        <taxon>Uroviricota</taxon>
        <taxon>Caudoviricetes</taxon>
        <taxon>Pantevenvirales</taxon>
        <taxon>Straboviridae</taxon>
        <taxon>Tevenvirinae</taxon>
        <taxon>Jiaodavirus</taxon>
        <taxon>Jiaodavirus jd18</taxon>
    </lineage>
</organism>
<evidence type="ECO:0000313" key="1">
    <source>
        <dbReference type="EMBL" id="AKY02131.1"/>
    </source>
</evidence>
<keyword evidence="2" id="KW-1185">Reference proteome</keyword>
<dbReference type="GeneID" id="26518675"/>
<dbReference type="RefSeq" id="YP_009190841.1">
    <property type="nucleotide sequence ID" value="NC_028686.1"/>
</dbReference>
<reference evidence="1 2" key="1">
    <citation type="submission" date="2015-07" db="EMBL/GenBank/DDBJ databases">
        <title>Isolation and characterization of JD18-a novel lytic bacteriophage for Klebsiella pneumoniae.</title>
        <authorList>
            <person name="Fan J."/>
            <person name="Zhang X."/>
            <person name="Guo X."/>
            <person name="He P."/>
            <person name="Zhang Y."/>
        </authorList>
    </citation>
    <scope>NUCLEOTIDE SEQUENCE [LARGE SCALE GENOMIC DNA]</scope>
</reference>
<gene>
    <name evidence="1" type="ORF">JD18_260</name>
</gene>
<protein>
    <submittedName>
        <fullName evidence="1">Uncharacterized protein</fullName>
    </submittedName>
</protein>
<evidence type="ECO:0000313" key="2">
    <source>
        <dbReference type="Proteomes" id="UP000204179"/>
    </source>
</evidence>
<accession>A0A0K1Y5S1</accession>
<dbReference type="Proteomes" id="UP000204179">
    <property type="component" value="Segment"/>
</dbReference>